<keyword evidence="3 4" id="KW-0649">Protein kinase inhibitor</keyword>
<organism evidence="7 8">
    <name type="scientific">Triplophysa tibetana</name>
    <dbReference type="NCBI Taxonomy" id="1572043"/>
    <lineage>
        <taxon>Eukaryota</taxon>
        <taxon>Metazoa</taxon>
        <taxon>Chordata</taxon>
        <taxon>Craniata</taxon>
        <taxon>Vertebrata</taxon>
        <taxon>Euteleostomi</taxon>
        <taxon>Actinopterygii</taxon>
        <taxon>Neopterygii</taxon>
        <taxon>Teleostei</taxon>
        <taxon>Ostariophysi</taxon>
        <taxon>Cypriniformes</taxon>
        <taxon>Nemacheilidae</taxon>
        <taxon>Triplophysa</taxon>
    </lineage>
</organism>
<dbReference type="OrthoDB" id="6380180at2759"/>
<name>A0A5A9NEC6_9TELE</name>
<dbReference type="InterPro" id="IPR004171">
    <property type="entry name" value="cAMP_dep_PKI"/>
</dbReference>
<evidence type="ECO:0000313" key="8">
    <source>
        <dbReference type="Proteomes" id="UP000324632"/>
    </source>
</evidence>
<evidence type="ECO:0000256" key="1">
    <source>
        <dbReference type="ARBA" id="ARBA00002844"/>
    </source>
</evidence>
<reference evidence="7 8" key="1">
    <citation type="journal article" date="2019" name="Mol. Ecol. Resour.">
        <title>Chromosome-level genome assembly of Triplophysa tibetana, a fish adapted to the harsh high-altitude environment of the Tibetan Plateau.</title>
        <authorList>
            <person name="Yang X."/>
            <person name="Liu H."/>
            <person name="Ma Z."/>
            <person name="Zou Y."/>
            <person name="Zou M."/>
            <person name="Mao Y."/>
            <person name="Li X."/>
            <person name="Wang H."/>
            <person name="Chen T."/>
            <person name="Wang W."/>
            <person name="Yang R."/>
        </authorList>
    </citation>
    <scope>NUCLEOTIDE SEQUENCE [LARGE SCALE GENOMIC DNA]</scope>
    <source>
        <strain evidence="7">TTIB1903HZAU</strain>
        <tissue evidence="7">Muscle</tissue>
    </source>
</reference>
<dbReference type="PIRSF" id="PIRSF001667">
    <property type="entry name" value="PKI"/>
    <property type="match status" value="1"/>
</dbReference>
<dbReference type="Pfam" id="PF02827">
    <property type="entry name" value="PKI"/>
    <property type="match status" value="1"/>
</dbReference>
<protein>
    <recommendedName>
        <fullName evidence="4">cAMP-dependent protein kinase inhibitor</fullName>
    </recommendedName>
</protein>
<evidence type="ECO:0000256" key="4">
    <source>
        <dbReference type="PIRNR" id="PIRNR001667"/>
    </source>
</evidence>
<comment type="caution">
    <text evidence="7">The sequence shown here is derived from an EMBL/GenBank/DDBJ whole genome shotgun (WGS) entry which is preliminary data.</text>
</comment>
<feature type="site" description="Important for inhibition" evidence="5">
    <location>
        <position position="19"/>
    </location>
</feature>
<feature type="region of interest" description="Disordered" evidence="6">
    <location>
        <begin position="1"/>
        <end position="76"/>
    </location>
</feature>
<keyword evidence="8" id="KW-1185">Reference proteome</keyword>
<feature type="site" description="Important for inhibition" evidence="5">
    <location>
        <position position="16"/>
    </location>
</feature>
<dbReference type="EMBL" id="SOYY01000018">
    <property type="protein sequence ID" value="KAA0708374.1"/>
    <property type="molecule type" value="Genomic_DNA"/>
</dbReference>
<gene>
    <name evidence="7" type="ORF">E1301_Tti005616</name>
</gene>
<comment type="function">
    <text evidence="1">Extremely potent competitive inhibitor of cAMP-dependent protein kinase activity, this protein interacts with the catalytic subunit of the enzyme after the cAMP-induced dissociation of its regulatory chains.</text>
</comment>
<feature type="compositionally biased region" description="Basic and acidic residues" evidence="6">
    <location>
        <begin position="63"/>
        <end position="76"/>
    </location>
</feature>
<dbReference type="Proteomes" id="UP000324632">
    <property type="component" value="Chromosome 18"/>
</dbReference>
<accession>A0A5A9NEC6</accession>
<evidence type="ECO:0000256" key="6">
    <source>
        <dbReference type="SAM" id="MobiDB-lite"/>
    </source>
</evidence>
<evidence type="ECO:0000256" key="2">
    <source>
        <dbReference type="ARBA" id="ARBA00006393"/>
    </source>
</evidence>
<proteinExistence type="inferred from homology"/>
<dbReference type="GO" id="GO:0004862">
    <property type="term" value="F:cAMP-dependent protein kinase inhibitor activity"/>
    <property type="evidence" value="ECO:0007669"/>
    <property type="project" value="UniProtKB-UniRule"/>
</dbReference>
<sequence>MTDVEPVVSDFAATGRTGRRNALPDILGSTAGRGSDDLPNKLAELSVGDDGEQGGESSSSSDPPKETTEEQKGEGS</sequence>
<evidence type="ECO:0000256" key="5">
    <source>
        <dbReference type="PIRSR" id="PIRSR001667-1"/>
    </source>
</evidence>
<comment type="similarity">
    <text evidence="2 4">Belongs to the PKI family.</text>
</comment>
<feature type="site" description="Important for inhibition" evidence="5">
    <location>
        <position position="20"/>
    </location>
</feature>
<evidence type="ECO:0000313" key="7">
    <source>
        <dbReference type="EMBL" id="KAA0708374.1"/>
    </source>
</evidence>
<dbReference type="AlphaFoldDB" id="A0A5A9NEC6"/>
<dbReference type="PANTHER" id="PTHR15416">
    <property type="entry name" value="CAMP-DEPENDENT PROTEIN KINASE INHIBITOR/PKI"/>
    <property type="match status" value="1"/>
</dbReference>
<evidence type="ECO:0000256" key="3">
    <source>
        <dbReference type="ARBA" id="ARBA00023013"/>
    </source>
</evidence>